<reference evidence="3" key="1">
    <citation type="journal article" date="2019" name="Int. J. Syst. Evol. Microbiol.">
        <title>The Global Catalogue of Microorganisms (GCM) 10K type strain sequencing project: providing services to taxonomists for standard genome sequencing and annotation.</title>
        <authorList>
            <consortium name="The Broad Institute Genomics Platform"/>
            <consortium name="The Broad Institute Genome Sequencing Center for Infectious Disease"/>
            <person name="Wu L."/>
            <person name="Ma J."/>
        </authorList>
    </citation>
    <scope>NUCLEOTIDE SEQUENCE [LARGE SCALE GENOMIC DNA]</scope>
    <source>
        <strain evidence="3">CCM 7526</strain>
    </source>
</reference>
<evidence type="ECO:0000313" key="2">
    <source>
        <dbReference type="EMBL" id="MFD1364674.1"/>
    </source>
</evidence>
<evidence type="ECO:0000256" key="1">
    <source>
        <dbReference type="SAM" id="MobiDB-lite"/>
    </source>
</evidence>
<gene>
    <name evidence="2" type="ORF">ACFQ5G_04855</name>
</gene>
<name>A0ABW4A204_9ACTN</name>
<feature type="region of interest" description="Disordered" evidence="1">
    <location>
        <begin position="1"/>
        <end position="32"/>
    </location>
</feature>
<dbReference type="Proteomes" id="UP001597183">
    <property type="component" value="Unassembled WGS sequence"/>
</dbReference>
<evidence type="ECO:0000313" key="3">
    <source>
        <dbReference type="Proteomes" id="UP001597183"/>
    </source>
</evidence>
<proteinExistence type="predicted"/>
<protein>
    <recommendedName>
        <fullName evidence="4">HPt domain-containing protein</fullName>
    </recommendedName>
</protein>
<comment type="caution">
    <text evidence="2">The sequence shown here is derived from an EMBL/GenBank/DDBJ whole genome shotgun (WGS) entry which is preliminary data.</text>
</comment>
<sequence>MTVTHTTVAAPDTPNAYGPHSVNATAEHSDQLPADGDERYFAVLRALSARAVAAKAAMLDAHLAVTHQQRTAALVDLHHLLRGMAGIVNDALGAMNERQEPR</sequence>
<evidence type="ECO:0008006" key="4">
    <source>
        <dbReference type="Google" id="ProtNLM"/>
    </source>
</evidence>
<dbReference type="RefSeq" id="WP_317791489.1">
    <property type="nucleotide sequence ID" value="NZ_AP028461.1"/>
</dbReference>
<keyword evidence="3" id="KW-1185">Reference proteome</keyword>
<accession>A0ABW4A204</accession>
<dbReference type="EMBL" id="JBHTMK010000005">
    <property type="protein sequence ID" value="MFD1364674.1"/>
    <property type="molecule type" value="Genomic_DNA"/>
</dbReference>
<organism evidence="2 3">
    <name type="scientific">Actinoplanes sichuanensis</name>
    <dbReference type="NCBI Taxonomy" id="512349"/>
    <lineage>
        <taxon>Bacteria</taxon>
        <taxon>Bacillati</taxon>
        <taxon>Actinomycetota</taxon>
        <taxon>Actinomycetes</taxon>
        <taxon>Micromonosporales</taxon>
        <taxon>Micromonosporaceae</taxon>
        <taxon>Actinoplanes</taxon>
    </lineage>
</organism>